<organism evidence="2">
    <name type="scientific">candidate division TA06 bacterium ADurb.Bin417</name>
    <dbReference type="NCBI Taxonomy" id="1852828"/>
    <lineage>
        <taxon>Bacteria</taxon>
        <taxon>Bacteria division TA06</taxon>
    </lineage>
</organism>
<keyword evidence="1" id="KW-1133">Transmembrane helix</keyword>
<feature type="transmembrane region" description="Helical" evidence="1">
    <location>
        <begin position="117"/>
        <end position="134"/>
    </location>
</feature>
<dbReference type="Proteomes" id="UP000485484">
    <property type="component" value="Unassembled WGS sequence"/>
</dbReference>
<keyword evidence="1" id="KW-0472">Membrane</keyword>
<feature type="transmembrane region" description="Helical" evidence="1">
    <location>
        <begin position="185"/>
        <end position="203"/>
    </location>
</feature>
<dbReference type="EMBL" id="MWAK01000294">
    <property type="protein sequence ID" value="OPZ90099.1"/>
    <property type="molecule type" value="Genomic_DNA"/>
</dbReference>
<protein>
    <recommendedName>
        <fullName evidence="3">DUF2339 domain-containing protein</fullName>
    </recommendedName>
</protein>
<comment type="caution">
    <text evidence="2">The sequence shown here is derived from an EMBL/GenBank/DDBJ whole genome shotgun (WGS) entry which is preliminary data.</text>
</comment>
<dbReference type="PANTHER" id="PTHR38434">
    <property type="entry name" value="BLL2549 PROTEIN"/>
    <property type="match status" value="1"/>
</dbReference>
<name>A0A1V5MA67_UNCT6</name>
<feature type="transmembrane region" description="Helical" evidence="1">
    <location>
        <begin position="154"/>
        <end position="173"/>
    </location>
</feature>
<feature type="transmembrane region" description="Helical" evidence="1">
    <location>
        <begin position="87"/>
        <end position="105"/>
    </location>
</feature>
<evidence type="ECO:0000256" key="1">
    <source>
        <dbReference type="SAM" id="Phobius"/>
    </source>
</evidence>
<feature type="transmembrane region" description="Helical" evidence="1">
    <location>
        <begin position="52"/>
        <end position="75"/>
    </location>
</feature>
<sequence length="237" mass="26447">MNAEVFAFFGQVELNAFPESLIFTDILWAVFALVLVRQGLRNGVSALRTAGLLLLVAAFVKAILADLFDGYGLFLSGGDPLLFNLKFLGAAAMLVVAAHLASLYAEPGEGRTYFERPAVPCLWILFLVLLFVELNLQSRLLLQGIWDLERQRFALVLSLLWFLYGFGLLLAGIVKESLPLRFSALTLFGVTLLKVFFVDLNFIGKAYRTAALLAIGSLLLIGAYLYRRYRQRISERE</sequence>
<feature type="transmembrane region" description="Helical" evidence="1">
    <location>
        <begin position="20"/>
        <end position="40"/>
    </location>
</feature>
<dbReference type="InterPro" id="IPR019286">
    <property type="entry name" value="DUF2339_TM"/>
</dbReference>
<proteinExistence type="predicted"/>
<dbReference type="AlphaFoldDB" id="A0A1V5MA67"/>
<accession>A0A1V5MA67</accession>
<evidence type="ECO:0008006" key="3">
    <source>
        <dbReference type="Google" id="ProtNLM"/>
    </source>
</evidence>
<feature type="transmembrane region" description="Helical" evidence="1">
    <location>
        <begin position="209"/>
        <end position="226"/>
    </location>
</feature>
<dbReference type="PANTHER" id="PTHR38434:SF1">
    <property type="entry name" value="BLL2549 PROTEIN"/>
    <property type="match status" value="1"/>
</dbReference>
<keyword evidence="1" id="KW-0812">Transmembrane</keyword>
<gene>
    <name evidence="2" type="ORF">BWY73_01382</name>
</gene>
<reference evidence="2" key="1">
    <citation type="submission" date="2017-02" db="EMBL/GenBank/DDBJ databases">
        <title>Delving into the versatile metabolic prowess of the omnipresent phylum Bacteroidetes.</title>
        <authorList>
            <person name="Nobu M.K."/>
            <person name="Mei R."/>
            <person name="Narihiro T."/>
            <person name="Kuroda K."/>
            <person name="Liu W.-T."/>
        </authorList>
    </citation>
    <scope>NUCLEOTIDE SEQUENCE</scope>
    <source>
        <strain evidence="2">ADurb.Bin417</strain>
    </source>
</reference>
<dbReference type="Pfam" id="PF10101">
    <property type="entry name" value="DUF2339"/>
    <property type="match status" value="1"/>
</dbReference>
<evidence type="ECO:0000313" key="2">
    <source>
        <dbReference type="EMBL" id="OPZ90099.1"/>
    </source>
</evidence>